<dbReference type="AlphaFoldDB" id="A0AAG5DMU9"/>
<evidence type="ECO:0000313" key="2">
    <source>
        <dbReference type="Proteomes" id="UP000075880"/>
    </source>
</evidence>
<reference evidence="1" key="1">
    <citation type="submission" date="2024-04" db="UniProtKB">
        <authorList>
            <consortium name="EnsemblMetazoa"/>
        </authorList>
    </citation>
    <scope>IDENTIFICATION</scope>
    <source>
        <strain evidence="1">EBRO</strain>
    </source>
</reference>
<sequence>SGRDQAFLRRHTQICGIFFSQDFLTKKHVPESFRSVVNHDKKQAKLPQTNVVGAFTGRSWQSTIFRDDTNGAAPAGLIRRRFRAPAGTRTHLRAPCKQIILKRESSGG</sequence>
<protein>
    <submittedName>
        <fullName evidence="1">Uncharacterized protein</fullName>
    </submittedName>
</protein>
<evidence type="ECO:0000313" key="1">
    <source>
        <dbReference type="EnsemblMetazoa" id="ENSAATROPP012501"/>
    </source>
</evidence>
<keyword evidence="2" id="KW-1185">Reference proteome</keyword>
<accession>A0AAG5DMU9</accession>
<name>A0AAG5DMU9_ANOAO</name>
<dbReference type="EnsemblMetazoa" id="ENSAATROPT013727">
    <property type="protein sequence ID" value="ENSAATROPP012501"/>
    <property type="gene ID" value="ENSAATROPG011140"/>
</dbReference>
<dbReference type="Proteomes" id="UP000075880">
    <property type="component" value="Unassembled WGS sequence"/>
</dbReference>
<proteinExistence type="predicted"/>
<organism evidence="1 2">
    <name type="scientific">Anopheles atroparvus</name>
    <name type="common">European mosquito</name>
    <dbReference type="NCBI Taxonomy" id="41427"/>
    <lineage>
        <taxon>Eukaryota</taxon>
        <taxon>Metazoa</taxon>
        <taxon>Ecdysozoa</taxon>
        <taxon>Arthropoda</taxon>
        <taxon>Hexapoda</taxon>
        <taxon>Insecta</taxon>
        <taxon>Pterygota</taxon>
        <taxon>Neoptera</taxon>
        <taxon>Endopterygota</taxon>
        <taxon>Diptera</taxon>
        <taxon>Nematocera</taxon>
        <taxon>Culicoidea</taxon>
        <taxon>Culicidae</taxon>
        <taxon>Anophelinae</taxon>
        <taxon>Anopheles</taxon>
    </lineage>
</organism>